<dbReference type="InterPro" id="IPR001245">
    <property type="entry name" value="Ser-Thr/Tyr_kinase_cat_dom"/>
</dbReference>
<dbReference type="PROSITE" id="PS00108">
    <property type="entry name" value="PROTEIN_KINASE_ST"/>
    <property type="match status" value="1"/>
</dbReference>
<dbReference type="GO" id="GO:0004672">
    <property type="term" value="F:protein kinase activity"/>
    <property type="evidence" value="ECO:0007669"/>
    <property type="project" value="InterPro"/>
</dbReference>
<comment type="caution">
    <text evidence="3">The sequence shown here is derived from an EMBL/GenBank/DDBJ whole genome shotgun (WGS) entry which is preliminary data.</text>
</comment>
<dbReference type="AlphaFoldDB" id="A0A6G1CSS2"/>
<evidence type="ECO:0000259" key="2">
    <source>
        <dbReference type="PROSITE" id="PS50011"/>
    </source>
</evidence>
<feature type="domain" description="Protein kinase" evidence="2">
    <location>
        <begin position="1"/>
        <end position="160"/>
    </location>
</feature>
<sequence>MGSRSPVSGRIHAEPTGPAAPRVQRRLSALLSKGPNTTRRDTSGPSPSSAAAARRIDHETAFVSEVALLSRVNHKNLVHFLSFCADGGKRILVYEFMPNGTHHKHLHKRPPPLSPPLASWPARLRLAFGAACGIEYMHTYAVPPVIHRDIKSSNILLDAF</sequence>
<dbReference type="PROSITE" id="PS50011">
    <property type="entry name" value="PROTEIN_KINASE_DOM"/>
    <property type="match status" value="1"/>
</dbReference>
<dbReference type="Proteomes" id="UP000479710">
    <property type="component" value="Unassembled WGS sequence"/>
</dbReference>
<proteinExistence type="predicted"/>
<dbReference type="InterPro" id="IPR000719">
    <property type="entry name" value="Prot_kinase_dom"/>
</dbReference>
<reference evidence="3 4" key="1">
    <citation type="submission" date="2019-11" db="EMBL/GenBank/DDBJ databases">
        <title>Whole genome sequence of Oryza granulata.</title>
        <authorList>
            <person name="Li W."/>
        </authorList>
    </citation>
    <scope>NUCLEOTIDE SEQUENCE [LARGE SCALE GENOMIC DNA]</scope>
    <source>
        <strain evidence="4">cv. Menghai</strain>
        <tissue evidence="3">Leaf</tissue>
    </source>
</reference>
<organism evidence="3 4">
    <name type="scientific">Oryza meyeriana var. granulata</name>
    <dbReference type="NCBI Taxonomy" id="110450"/>
    <lineage>
        <taxon>Eukaryota</taxon>
        <taxon>Viridiplantae</taxon>
        <taxon>Streptophyta</taxon>
        <taxon>Embryophyta</taxon>
        <taxon>Tracheophyta</taxon>
        <taxon>Spermatophyta</taxon>
        <taxon>Magnoliopsida</taxon>
        <taxon>Liliopsida</taxon>
        <taxon>Poales</taxon>
        <taxon>Poaceae</taxon>
        <taxon>BOP clade</taxon>
        <taxon>Oryzoideae</taxon>
        <taxon>Oryzeae</taxon>
        <taxon>Oryzinae</taxon>
        <taxon>Oryza</taxon>
        <taxon>Oryza meyeriana</taxon>
    </lineage>
</organism>
<protein>
    <recommendedName>
        <fullName evidence="2">Protein kinase domain-containing protein</fullName>
    </recommendedName>
</protein>
<dbReference type="Gene3D" id="1.10.510.10">
    <property type="entry name" value="Transferase(Phosphotransferase) domain 1"/>
    <property type="match status" value="1"/>
</dbReference>
<dbReference type="OrthoDB" id="780437at2759"/>
<name>A0A6G1CSS2_9ORYZ</name>
<accession>A0A6G1CSS2</accession>
<dbReference type="SUPFAM" id="SSF56112">
    <property type="entry name" value="Protein kinase-like (PK-like)"/>
    <property type="match status" value="1"/>
</dbReference>
<feature type="region of interest" description="Disordered" evidence="1">
    <location>
        <begin position="1"/>
        <end position="51"/>
    </location>
</feature>
<dbReference type="InterPro" id="IPR008271">
    <property type="entry name" value="Ser/Thr_kinase_AS"/>
</dbReference>
<dbReference type="GO" id="GO:0005524">
    <property type="term" value="F:ATP binding"/>
    <property type="evidence" value="ECO:0007669"/>
    <property type="project" value="InterPro"/>
</dbReference>
<evidence type="ECO:0000313" key="4">
    <source>
        <dbReference type="Proteomes" id="UP000479710"/>
    </source>
</evidence>
<gene>
    <name evidence="3" type="ORF">E2562_025803</name>
</gene>
<evidence type="ECO:0000313" key="3">
    <source>
        <dbReference type="EMBL" id="KAF0903236.1"/>
    </source>
</evidence>
<dbReference type="EMBL" id="SPHZ02000008">
    <property type="protein sequence ID" value="KAF0903236.1"/>
    <property type="molecule type" value="Genomic_DNA"/>
</dbReference>
<keyword evidence="4" id="KW-1185">Reference proteome</keyword>
<dbReference type="PANTHER" id="PTHR46146:SF20">
    <property type="entry name" value="OS04G0439600 PROTEIN"/>
    <property type="match status" value="1"/>
</dbReference>
<evidence type="ECO:0000256" key="1">
    <source>
        <dbReference type="SAM" id="MobiDB-lite"/>
    </source>
</evidence>
<dbReference type="InterPro" id="IPR011009">
    <property type="entry name" value="Kinase-like_dom_sf"/>
</dbReference>
<dbReference type="Pfam" id="PF07714">
    <property type="entry name" value="PK_Tyr_Ser-Thr"/>
    <property type="match status" value="1"/>
</dbReference>
<dbReference type="PANTHER" id="PTHR46146">
    <property type="entry name" value="SERINE/THREONINE-PROTEIN KINASE-LIKE PROTEIN CCR4"/>
    <property type="match status" value="1"/>
</dbReference>